<reference evidence="10" key="1">
    <citation type="submission" date="2021-05" db="EMBL/GenBank/DDBJ databases">
        <title>Comparative genomics of three Colletotrichum scovillei strains and genetic complementation revealed genes involved fungal growth and virulence on chili pepper.</title>
        <authorList>
            <person name="Hsieh D.-K."/>
            <person name="Chuang S.-C."/>
            <person name="Chen C.-Y."/>
            <person name="Chao Y.-T."/>
            <person name="Lu M.-Y.J."/>
            <person name="Lee M.-H."/>
            <person name="Shih M.-C."/>
        </authorList>
    </citation>
    <scope>NUCLEOTIDE SEQUENCE</scope>
    <source>
        <strain evidence="10">Coll-153</strain>
    </source>
</reference>
<evidence type="ECO:0000256" key="7">
    <source>
        <dbReference type="SAM" id="MobiDB-lite"/>
    </source>
</evidence>
<dbReference type="FunFam" id="1.20.1720.10:FF:000009">
    <property type="entry name" value="MFS multidrug transporter"/>
    <property type="match status" value="1"/>
</dbReference>
<dbReference type="Pfam" id="PF07690">
    <property type="entry name" value="MFS_1"/>
    <property type="match status" value="1"/>
</dbReference>
<proteinExistence type="predicted"/>
<dbReference type="AlphaFoldDB" id="A0A9P7R462"/>
<evidence type="ECO:0000259" key="9">
    <source>
        <dbReference type="PROSITE" id="PS50850"/>
    </source>
</evidence>
<keyword evidence="5 8" id="KW-0472">Membrane</keyword>
<keyword evidence="3 8" id="KW-0812">Transmembrane</keyword>
<dbReference type="PROSITE" id="PS50850">
    <property type="entry name" value="MFS"/>
    <property type="match status" value="1"/>
</dbReference>
<feature type="transmembrane region" description="Helical" evidence="8">
    <location>
        <begin position="70"/>
        <end position="92"/>
    </location>
</feature>
<comment type="caution">
    <text evidence="10">The sequence shown here is derived from an EMBL/GenBank/DDBJ whole genome shotgun (WGS) entry which is preliminary data.</text>
</comment>
<dbReference type="EMBL" id="JAESDN010000007">
    <property type="protein sequence ID" value="KAG7047269.1"/>
    <property type="molecule type" value="Genomic_DNA"/>
</dbReference>
<comment type="subcellular location">
    <subcellularLocation>
        <location evidence="1">Membrane</location>
        <topology evidence="1">Multi-pass membrane protein</topology>
    </subcellularLocation>
</comment>
<dbReference type="SUPFAM" id="SSF103473">
    <property type="entry name" value="MFS general substrate transporter"/>
    <property type="match status" value="1"/>
</dbReference>
<feature type="transmembrane region" description="Helical" evidence="8">
    <location>
        <begin position="38"/>
        <end position="58"/>
    </location>
</feature>
<sequence>MAPQSAEETLNVNNAVEPSSSNHPHEPFTIFDKRQKRVIISLVSIAATFSGFASNIYFPALPTIADDLDVSVELVNLTVTTYLVFQGLAPSIWGPISDVKGRRVAYCCTFVVFLGACIGLAETKNYATLIILRCLQSTGSASTIAIGSGVISDITTRQERGGYMGVFQAGLLVPVAVGPVIGGALAGSLGWRSIFWFLAIYCAAFLTLLLLLLPETLRSVVGNGTRTPKSCLGKYPLIIFQRTSQISWHADRPTPKKALVKHVDIIGPIRILFNRCAAPIVFFLAAYYAVWQMSITAMSSLFKSRYVLSETQIGLTFIANGVGSMIGTLVTGKLLDLDYQRVKARYDASNDQENSTLTGSDTNAGFPIEKARLRLIPIFALLQSVSIAVFGWTINFPRQVHIAVPIMSTFITGWTAVSTQSLVMTYLIDIFPDRSAAASASVNLARCLFAAGGTSFVMPMKPLPGVEPDTTNTKTVQRQSMQQPANRLRFDLNCRYYATRDEIPQCLTSLWRYLLLPKHQKQLAGWELLGRRLRRGQNTEEKTPKIVFLEMRFAHIWLTYDQMGVARRAFLDTVEALRDIMSGLAGASADERGTLDWGKVFSFACHPRIAGECRRPWGIEPAGYYCHPLEQGGPSGSAQKATQELLLKYMEVTDPVCGMKLATTSSSVALREARRRVDRSDDNTQPLWNAIMFSSVLGSNPLQLDVDLAVFTTKKVVKWYDELLSLCKVAVQSQGIESRVDIAVALAKKLQVASEQVDASSDRVTVTSESASEKTLCGEKDWGLGKVTVVEIEDVRDSARYEDGEELAQPRKARWWRRVLASFVTKVRASNRQRQQDEASKLVRRSLEISRKRTELSKRVVEFSAEVEQLRLTSRGFILQLKLQTKWRHVQAVAQRPGVTMVEVSKVTTVNIDHLSCERRRTQAIREKAGKLNRADDAMMQGVRDILERSKKLNKELKSLQKDLKKYAYRYEPRASLGRRGTLA</sequence>
<feature type="transmembrane region" description="Helical" evidence="8">
    <location>
        <begin position="127"/>
        <end position="151"/>
    </location>
</feature>
<dbReference type="CDD" id="cd17323">
    <property type="entry name" value="MFS_Tpo1_MDR_like"/>
    <property type="match status" value="1"/>
</dbReference>
<evidence type="ECO:0000256" key="2">
    <source>
        <dbReference type="ARBA" id="ARBA00022448"/>
    </source>
</evidence>
<feature type="transmembrane region" description="Helical" evidence="8">
    <location>
        <begin position="272"/>
        <end position="291"/>
    </location>
</feature>
<evidence type="ECO:0000256" key="6">
    <source>
        <dbReference type="SAM" id="Coils"/>
    </source>
</evidence>
<dbReference type="Proteomes" id="UP000699042">
    <property type="component" value="Unassembled WGS sequence"/>
</dbReference>
<keyword evidence="4 8" id="KW-1133">Transmembrane helix</keyword>
<dbReference type="PANTHER" id="PTHR23502">
    <property type="entry name" value="MAJOR FACILITATOR SUPERFAMILY"/>
    <property type="match status" value="1"/>
</dbReference>
<feature type="transmembrane region" description="Helical" evidence="8">
    <location>
        <begin position="311"/>
        <end position="335"/>
    </location>
</feature>
<name>A0A9P7R462_9PEZI</name>
<feature type="transmembrane region" description="Helical" evidence="8">
    <location>
        <begin position="104"/>
        <end position="121"/>
    </location>
</feature>
<feature type="transmembrane region" description="Helical" evidence="8">
    <location>
        <begin position="375"/>
        <end position="394"/>
    </location>
</feature>
<accession>A0A9P7R462</accession>
<evidence type="ECO:0000256" key="5">
    <source>
        <dbReference type="ARBA" id="ARBA00023136"/>
    </source>
</evidence>
<dbReference type="InterPro" id="IPR011701">
    <property type="entry name" value="MFS"/>
</dbReference>
<keyword evidence="11" id="KW-1185">Reference proteome</keyword>
<keyword evidence="2" id="KW-0813">Transport</keyword>
<feature type="coiled-coil region" evidence="6">
    <location>
        <begin position="943"/>
        <end position="970"/>
    </location>
</feature>
<feature type="domain" description="Major facilitator superfamily (MFS) profile" evidence="9">
    <location>
        <begin position="39"/>
        <end position="520"/>
    </location>
</feature>
<evidence type="ECO:0000256" key="8">
    <source>
        <dbReference type="SAM" id="Phobius"/>
    </source>
</evidence>
<feature type="region of interest" description="Disordered" evidence="7">
    <location>
        <begin position="1"/>
        <end position="25"/>
    </location>
</feature>
<dbReference type="GO" id="GO:0005886">
    <property type="term" value="C:plasma membrane"/>
    <property type="evidence" value="ECO:0007669"/>
    <property type="project" value="TreeGrafter"/>
</dbReference>
<evidence type="ECO:0000256" key="4">
    <source>
        <dbReference type="ARBA" id="ARBA00022989"/>
    </source>
</evidence>
<dbReference type="GO" id="GO:0022857">
    <property type="term" value="F:transmembrane transporter activity"/>
    <property type="evidence" value="ECO:0007669"/>
    <property type="project" value="InterPro"/>
</dbReference>
<dbReference type="InterPro" id="IPR036259">
    <property type="entry name" value="MFS_trans_sf"/>
</dbReference>
<dbReference type="InterPro" id="IPR020846">
    <property type="entry name" value="MFS_dom"/>
</dbReference>
<feature type="transmembrane region" description="Helical" evidence="8">
    <location>
        <begin position="193"/>
        <end position="213"/>
    </location>
</feature>
<evidence type="ECO:0000313" key="10">
    <source>
        <dbReference type="EMBL" id="KAG7047269.1"/>
    </source>
</evidence>
<feature type="compositionally biased region" description="Polar residues" evidence="7">
    <location>
        <begin position="1"/>
        <end position="22"/>
    </location>
</feature>
<evidence type="ECO:0000313" key="11">
    <source>
        <dbReference type="Proteomes" id="UP000699042"/>
    </source>
</evidence>
<feature type="transmembrane region" description="Helical" evidence="8">
    <location>
        <begin position="163"/>
        <end position="187"/>
    </location>
</feature>
<evidence type="ECO:0000256" key="3">
    <source>
        <dbReference type="ARBA" id="ARBA00022692"/>
    </source>
</evidence>
<organism evidence="10 11">
    <name type="scientific">Colletotrichum scovillei</name>
    <dbReference type="NCBI Taxonomy" id="1209932"/>
    <lineage>
        <taxon>Eukaryota</taxon>
        <taxon>Fungi</taxon>
        <taxon>Dikarya</taxon>
        <taxon>Ascomycota</taxon>
        <taxon>Pezizomycotina</taxon>
        <taxon>Sordariomycetes</taxon>
        <taxon>Hypocreomycetidae</taxon>
        <taxon>Glomerellales</taxon>
        <taxon>Glomerellaceae</taxon>
        <taxon>Colletotrichum</taxon>
        <taxon>Colletotrichum acutatum species complex</taxon>
    </lineage>
</organism>
<keyword evidence="6" id="KW-0175">Coiled coil</keyword>
<evidence type="ECO:0000256" key="1">
    <source>
        <dbReference type="ARBA" id="ARBA00004141"/>
    </source>
</evidence>
<protein>
    <submittedName>
        <fullName evidence="10">Major facilitator superfamily transporter</fullName>
    </submittedName>
</protein>
<dbReference type="PANTHER" id="PTHR23502:SF151">
    <property type="entry name" value="MAJOR FACILITATOR SUPERFAMILY (MFS) PROFILE DOMAIN-CONTAINING PROTEIN"/>
    <property type="match status" value="1"/>
</dbReference>
<gene>
    <name evidence="10" type="ORF">JMJ77_010623</name>
</gene>
<dbReference type="Gene3D" id="1.20.1250.20">
    <property type="entry name" value="MFS general substrate transporter like domains"/>
    <property type="match status" value="1"/>
</dbReference>